<name>A0A8T0VV47_PANVG</name>
<dbReference type="Proteomes" id="UP000823388">
    <property type="component" value="Chromosome 2N"/>
</dbReference>
<keyword evidence="3" id="KW-1185">Reference proteome</keyword>
<proteinExistence type="predicted"/>
<dbReference type="PANTHER" id="PTHR33085">
    <property type="entry name" value="OS12G0113100 PROTEIN-RELATED"/>
    <property type="match status" value="1"/>
</dbReference>
<dbReference type="PANTHER" id="PTHR33085:SF69">
    <property type="entry name" value="OS07G0234700 PROTEIN"/>
    <property type="match status" value="1"/>
</dbReference>
<sequence length="491" mass="54185">MCQGLKAKKSGRSFGVGSGSCSFEVLVAWSRIQNEASGLWPRVLLLPLLCHVQYPIRRGAAGRPPLPASWRHASDATSSDGDHRKDGRAPKPGAATERRHLYLVLRDTKDGVAFHKVDMDDDLDYGGGAAAESGALERRLPEPPVLRIENQNTYDYAALGKNIIGMGWGTRRCGYDDRGDGDTLTFDTRTATLAIMPDLPDGVREHGVEVAVPVGNLLCVIESGSPLVPWEDGDKFCTGGLHCLKLDEQDDDAGNKTSRSRLSEDRWYWWDLFANRYPSTRWLWSCDPERLPLSATGIRAHALHPGGRAFFVSVHCCCVPGHRGQGTFSYDTVSGGWTRHGDWELPFVGQAHYDGGLQAWVGLHEDAGGRRPDGYLCSCDVPRLGAGAAPGWKLVKEKLFRKDPAERHVDAKLVDMGGDGTFCLVEIVMLDGAAAAAWFNDDGEKCVIRLTTFRVKYGDDDGELTTTARRPTRSYVVPKYGRYFNWQAFWL</sequence>
<evidence type="ECO:0000256" key="1">
    <source>
        <dbReference type="SAM" id="MobiDB-lite"/>
    </source>
</evidence>
<dbReference type="Pfam" id="PF07893">
    <property type="entry name" value="DUF1668"/>
    <property type="match status" value="1"/>
</dbReference>
<feature type="region of interest" description="Disordered" evidence="1">
    <location>
        <begin position="63"/>
        <end position="93"/>
    </location>
</feature>
<organism evidence="2 3">
    <name type="scientific">Panicum virgatum</name>
    <name type="common">Blackwell switchgrass</name>
    <dbReference type="NCBI Taxonomy" id="38727"/>
    <lineage>
        <taxon>Eukaryota</taxon>
        <taxon>Viridiplantae</taxon>
        <taxon>Streptophyta</taxon>
        <taxon>Embryophyta</taxon>
        <taxon>Tracheophyta</taxon>
        <taxon>Spermatophyta</taxon>
        <taxon>Magnoliopsida</taxon>
        <taxon>Liliopsida</taxon>
        <taxon>Poales</taxon>
        <taxon>Poaceae</taxon>
        <taxon>PACMAD clade</taxon>
        <taxon>Panicoideae</taxon>
        <taxon>Panicodae</taxon>
        <taxon>Paniceae</taxon>
        <taxon>Panicinae</taxon>
        <taxon>Panicum</taxon>
        <taxon>Panicum sect. Hiantes</taxon>
    </lineage>
</organism>
<comment type="caution">
    <text evidence="2">The sequence shown here is derived from an EMBL/GenBank/DDBJ whole genome shotgun (WGS) entry which is preliminary data.</text>
</comment>
<evidence type="ECO:0000313" key="3">
    <source>
        <dbReference type="Proteomes" id="UP000823388"/>
    </source>
</evidence>
<reference evidence="2" key="1">
    <citation type="submission" date="2020-05" db="EMBL/GenBank/DDBJ databases">
        <title>WGS assembly of Panicum virgatum.</title>
        <authorList>
            <person name="Lovell J.T."/>
            <person name="Jenkins J."/>
            <person name="Shu S."/>
            <person name="Juenger T.E."/>
            <person name="Schmutz J."/>
        </authorList>
    </citation>
    <scope>NUCLEOTIDE SEQUENCE</scope>
    <source>
        <strain evidence="2">AP13</strain>
    </source>
</reference>
<gene>
    <name evidence="2" type="ORF">PVAP13_2NG622900</name>
</gene>
<feature type="compositionally biased region" description="Basic and acidic residues" evidence="1">
    <location>
        <begin position="80"/>
        <end position="89"/>
    </location>
</feature>
<dbReference type="InterPro" id="IPR012871">
    <property type="entry name" value="DUF1668_ORYSA"/>
</dbReference>
<evidence type="ECO:0000313" key="2">
    <source>
        <dbReference type="EMBL" id="KAG2638898.1"/>
    </source>
</evidence>
<protein>
    <submittedName>
        <fullName evidence="2">Uncharacterized protein</fullName>
    </submittedName>
</protein>
<accession>A0A8T0VV47</accession>
<dbReference type="AlphaFoldDB" id="A0A8T0VV47"/>
<dbReference type="EMBL" id="CM029040">
    <property type="protein sequence ID" value="KAG2638898.1"/>
    <property type="molecule type" value="Genomic_DNA"/>
</dbReference>